<dbReference type="SUPFAM" id="SSF46785">
    <property type="entry name" value="Winged helix' DNA-binding domain"/>
    <property type="match status" value="1"/>
</dbReference>
<feature type="domain" description="HTH deoR-type" evidence="5">
    <location>
        <begin position="3"/>
        <end position="58"/>
    </location>
</feature>
<proteinExistence type="predicted"/>
<dbReference type="PANTHER" id="PTHR30363:SF4">
    <property type="entry name" value="GLYCEROL-3-PHOSPHATE REGULON REPRESSOR"/>
    <property type="match status" value="1"/>
</dbReference>
<keyword evidence="7" id="KW-1185">Reference proteome</keyword>
<dbReference type="PROSITE" id="PS51000">
    <property type="entry name" value="HTH_DEOR_2"/>
    <property type="match status" value="1"/>
</dbReference>
<keyword evidence="4" id="KW-0804">Transcription</keyword>
<dbReference type="InterPro" id="IPR018356">
    <property type="entry name" value="Tscrpt_reg_HTH_DeoR_CS"/>
</dbReference>
<dbReference type="InterPro" id="IPR001034">
    <property type="entry name" value="DeoR_HTH"/>
</dbReference>
<dbReference type="PANTHER" id="PTHR30363">
    <property type="entry name" value="HTH-TYPE TRANSCRIPTIONAL REGULATOR SRLR-RELATED"/>
    <property type="match status" value="1"/>
</dbReference>
<dbReference type="InterPro" id="IPR050313">
    <property type="entry name" value="Carb_Metab_HTH_regulators"/>
</dbReference>
<sequence length="257" mass="27881">MLQEDRFVRIQSLLDSFSRVTTEHFIQDMQVSRETVRQDLLALEALGLLRRVHGGAAKVAQDEPPFVHRQNTRVREKTAIAKTAVKLLSPGQLLFIDAGTTTAILAQELSLLSGLTIITNSIPIATTLSATQHHNRVANHVVLLGGQVNTEVQCTYGEATLNALHQYHADVALISPVGITAAVGCSSFDAHEFHIAQAMARHADKLVVLADHSKVGVQSRYVSASSQNIHTLVTNAHAKNTEALEQLAQTPIDIKLA</sequence>
<name>A0A4S8F1E4_9BURK</name>
<accession>A0A4S8F1E4</accession>
<protein>
    <submittedName>
        <fullName evidence="6">DeoR/GlpR transcriptional regulator</fullName>
    </submittedName>
</protein>
<dbReference type="AlphaFoldDB" id="A0A4S8F1E4"/>
<evidence type="ECO:0000256" key="3">
    <source>
        <dbReference type="ARBA" id="ARBA00023125"/>
    </source>
</evidence>
<dbReference type="GO" id="GO:0003700">
    <property type="term" value="F:DNA-binding transcription factor activity"/>
    <property type="evidence" value="ECO:0007669"/>
    <property type="project" value="InterPro"/>
</dbReference>
<dbReference type="OrthoDB" id="9814815at2"/>
<keyword evidence="2" id="KW-0805">Transcription regulation</keyword>
<dbReference type="RefSeq" id="WP_136573596.1">
    <property type="nucleotide sequence ID" value="NZ_STFG01000009.1"/>
</dbReference>
<dbReference type="EMBL" id="STFG01000009">
    <property type="protein sequence ID" value="THU01080.1"/>
    <property type="molecule type" value="Genomic_DNA"/>
</dbReference>
<evidence type="ECO:0000256" key="2">
    <source>
        <dbReference type="ARBA" id="ARBA00023015"/>
    </source>
</evidence>
<dbReference type="InterPro" id="IPR036390">
    <property type="entry name" value="WH_DNA-bd_sf"/>
</dbReference>
<evidence type="ECO:0000259" key="5">
    <source>
        <dbReference type="PROSITE" id="PS51000"/>
    </source>
</evidence>
<dbReference type="Pfam" id="PF08220">
    <property type="entry name" value="HTH_DeoR"/>
    <property type="match status" value="1"/>
</dbReference>
<evidence type="ECO:0000313" key="7">
    <source>
        <dbReference type="Proteomes" id="UP000308917"/>
    </source>
</evidence>
<evidence type="ECO:0000256" key="1">
    <source>
        <dbReference type="ARBA" id="ARBA00022491"/>
    </source>
</evidence>
<dbReference type="PROSITE" id="PS00894">
    <property type="entry name" value="HTH_DEOR_1"/>
    <property type="match status" value="1"/>
</dbReference>
<keyword evidence="1" id="KW-0678">Repressor</keyword>
<dbReference type="Pfam" id="PF00455">
    <property type="entry name" value="DeoRC"/>
    <property type="match status" value="1"/>
</dbReference>
<dbReference type="SUPFAM" id="SSF100950">
    <property type="entry name" value="NagB/RpiA/CoA transferase-like"/>
    <property type="match status" value="1"/>
</dbReference>
<evidence type="ECO:0000256" key="4">
    <source>
        <dbReference type="ARBA" id="ARBA00023163"/>
    </source>
</evidence>
<dbReference type="Gene3D" id="3.40.50.1360">
    <property type="match status" value="1"/>
</dbReference>
<dbReference type="GO" id="GO:0003677">
    <property type="term" value="F:DNA binding"/>
    <property type="evidence" value="ECO:0007669"/>
    <property type="project" value="UniProtKB-KW"/>
</dbReference>
<reference evidence="6 7" key="1">
    <citation type="journal article" date="2015" name="Antonie Van Leeuwenhoek">
        <title>Lampropedia puyangensis sp. nov., isolated from symptomatic bark of Populus ? euramericana canker and emended description of Lampropedia hyalina (Ehrenberg 1832) Lee et al. 2004.</title>
        <authorList>
            <person name="Li Y."/>
            <person name="Wang T."/>
            <person name="Piao C.G."/>
            <person name="Wang L.F."/>
            <person name="Tian G.Z."/>
            <person name="Zhu T.H."/>
            <person name="Guo M.W."/>
        </authorList>
    </citation>
    <scope>NUCLEOTIDE SEQUENCE [LARGE SCALE GENOMIC DNA]</scope>
    <source>
        <strain evidence="6 7">2-bin</strain>
    </source>
</reference>
<dbReference type="SMART" id="SM00420">
    <property type="entry name" value="HTH_DEOR"/>
    <property type="match status" value="1"/>
</dbReference>
<evidence type="ECO:0000313" key="6">
    <source>
        <dbReference type="EMBL" id="THU01080.1"/>
    </source>
</evidence>
<dbReference type="SMART" id="SM01134">
    <property type="entry name" value="DeoRC"/>
    <property type="match status" value="1"/>
</dbReference>
<gene>
    <name evidence="6" type="ORF">E9531_09890</name>
</gene>
<dbReference type="InterPro" id="IPR014036">
    <property type="entry name" value="DeoR-like_C"/>
</dbReference>
<dbReference type="InterPro" id="IPR037171">
    <property type="entry name" value="NagB/RpiA_transferase-like"/>
</dbReference>
<dbReference type="PRINTS" id="PR00037">
    <property type="entry name" value="HTHLACR"/>
</dbReference>
<organism evidence="6 7">
    <name type="scientific">Lampropedia puyangensis</name>
    <dbReference type="NCBI Taxonomy" id="1330072"/>
    <lineage>
        <taxon>Bacteria</taxon>
        <taxon>Pseudomonadati</taxon>
        <taxon>Pseudomonadota</taxon>
        <taxon>Betaproteobacteria</taxon>
        <taxon>Burkholderiales</taxon>
        <taxon>Comamonadaceae</taxon>
        <taxon>Lampropedia</taxon>
    </lineage>
</organism>
<dbReference type="Proteomes" id="UP000308917">
    <property type="component" value="Unassembled WGS sequence"/>
</dbReference>
<keyword evidence="3" id="KW-0238">DNA-binding</keyword>
<comment type="caution">
    <text evidence="6">The sequence shown here is derived from an EMBL/GenBank/DDBJ whole genome shotgun (WGS) entry which is preliminary data.</text>
</comment>